<keyword evidence="11" id="KW-1185">Reference proteome</keyword>
<comment type="caution">
    <text evidence="10">The sequence shown here is derived from an EMBL/GenBank/DDBJ whole genome shotgun (WGS) entry which is preliminary data.</text>
</comment>
<feature type="region of interest" description="Disordered" evidence="8">
    <location>
        <begin position="386"/>
        <end position="423"/>
    </location>
</feature>
<dbReference type="EMBL" id="BAABFL010000469">
    <property type="protein sequence ID" value="GAA4652127.1"/>
    <property type="molecule type" value="Genomic_DNA"/>
</dbReference>
<keyword evidence="4" id="KW-0863">Zinc-finger</keyword>
<evidence type="ECO:0000313" key="10">
    <source>
        <dbReference type="EMBL" id="GAA4652127.1"/>
    </source>
</evidence>
<evidence type="ECO:0000256" key="2">
    <source>
        <dbReference type="ARBA" id="ARBA00022723"/>
    </source>
</evidence>
<feature type="domain" description="RING-type" evidence="9">
    <location>
        <begin position="426"/>
        <end position="662"/>
    </location>
</feature>
<gene>
    <name evidence="10" type="ORF">GCM10023116_44110</name>
</gene>
<dbReference type="CDD" id="cd20336">
    <property type="entry name" value="Rcat_RBR"/>
    <property type="match status" value="1"/>
</dbReference>
<protein>
    <recommendedName>
        <fullName evidence="9">RING-type domain-containing protein</fullName>
    </recommendedName>
</protein>
<keyword evidence="6" id="KW-0862">Zinc</keyword>
<evidence type="ECO:0000256" key="1">
    <source>
        <dbReference type="ARBA" id="ARBA00022679"/>
    </source>
</evidence>
<feature type="compositionally biased region" description="Polar residues" evidence="8">
    <location>
        <begin position="389"/>
        <end position="398"/>
    </location>
</feature>
<evidence type="ECO:0000313" key="11">
    <source>
        <dbReference type="Proteomes" id="UP001500604"/>
    </source>
</evidence>
<evidence type="ECO:0000256" key="5">
    <source>
        <dbReference type="ARBA" id="ARBA00022786"/>
    </source>
</evidence>
<evidence type="ECO:0000256" key="3">
    <source>
        <dbReference type="ARBA" id="ARBA00022737"/>
    </source>
</evidence>
<feature type="compositionally biased region" description="Polar residues" evidence="8">
    <location>
        <begin position="282"/>
        <end position="293"/>
    </location>
</feature>
<organism evidence="10 11">
    <name type="scientific">Kistimonas scapharcae</name>
    <dbReference type="NCBI Taxonomy" id="1036133"/>
    <lineage>
        <taxon>Bacteria</taxon>
        <taxon>Pseudomonadati</taxon>
        <taxon>Pseudomonadota</taxon>
        <taxon>Gammaproteobacteria</taxon>
        <taxon>Oceanospirillales</taxon>
        <taxon>Endozoicomonadaceae</taxon>
        <taxon>Kistimonas</taxon>
    </lineage>
</organism>
<reference evidence="11" key="1">
    <citation type="journal article" date="2019" name="Int. J. Syst. Evol. Microbiol.">
        <title>The Global Catalogue of Microorganisms (GCM) 10K type strain sequencing project: providing services to taxonomists for standard genome sequencing and annotation.</title>
        <authorList>
            <consortium name="The Broad Institute Genomics Platform"/>
            <consortium name="The Broad Institute Genome Sequencing Center for Infectious Disease"/>
            <person name="Wu L."/>
            <person name="Ma J."/>
        </authorList>
    </citation>
    <scope>NUCLEOTIDE SEQUENCE [LARGE SCALE GENOMIC DNA]</scope>
    <source>
        <strain evidence="11">JCM 17805</strain>
    </source>
</reference>
<dbReference type="Pfam" id="PF22191">
    <property type="entry name" value="IBR_1"/>
    <property type="match status" value="1"/>
</dbReference>
<keyword evidence="1" id="KW-0808">Transferase</keyword>
<feature type="compositionally biased region" description="Basic and acidic residues" evidence="8">
    <location>
        <begin position="230"/>
        <end position="239"/>
    </location>
</feature>
<dbReference type="Gene3D" id="1.20.120.1750">
    <property type="match status" value="1"/>
</dbReference>
<keyword evidence="7" id="KW-0175">Coiled coil</keyword>
<feature type="coiled-coil region" evidence="7">
    <location>
        <begin position="665"/>
        <end position="692"/>
    </location>
</feature>
<accession>A0ABP8VAX9</accession>
<evidence type="ECO:0000256" key="8">
    <source>
        <dbReference type="SAM" id="MobiDB-lite"/>
    </source>
</evidence>
<dbReference type="Proteomes" id="UP001500604">
    <property type="component" value="Unassembled WGS sequence"/>
</dbReference>
<proteinExistence type="predicted"/>
<dbReference type="InterPro" id="IPR031127">
    <property type="entry name" value="E3_UB_ligase_RBR"/>
</dbReference>
<keyword evidence="2" id="KW-0479">Metal-binding</keyword>
<feature type="region of interest" description="Disordered" evidence="8">
    <location>
        <begin position="259"/>
        <end position="294"/>
    </location>
</feature>
<evidence type="ECO:0000256" key="6">
    <source>
        <dbReference type="ARBA" id="ARBA00022833"/>
    </source>
</evidence>
<name>A0ABP8VAX9_9GAMM</name>
<evidence type="ECO:0000256" key="4">
    <source>
        <dbReference type="ARBA" id="ARBA00022771"/>
    </source>
</evidence>
<dbReference type="PANTHER" id="PTHR11685">
    <property type="entry name" value="RBR FAMILY RING FINGER AND IBR DOMAIN-CONTAINING"/>
    <property type="match status" value="1"/>
</dbReference>
<evidence type="ECO:0000259" key="9">
    <source>
        <dbReference type="PROSITE" id="PS51873"/>
    </source>
</evidence>
<evidence type="ECO:0000256" key="7">
    <source>
        <dbReference type="SAM" id="Coils"/>
    </source>
</evidence>
<dbReference type="PROSITE" id="PS00518">
    <property type="entry name" value="ZF_RING_1"/>
    <property type="match status" value="1"/>
</dbReference>
<sequence length="709" mass="80285">MSPAIAEKTNGIWARMQGGADYAQLVRQGGEAYARNHIPGGEGFARQACLEALAYLEVWMHEGIPEDLEPNALGDDDELSGESLQGAVGGYDPSSAAGPVVGKSTEMAPPYEEFLWCINKNTKESVKRAYELMLGLLPTDVANPEAYVNDIFKTYDFPFPEQTKALISPAIHFILVHKGERRLEPRHIEAIQTYHTVVEMYEREKEASSREMPTAIPSGLGLQNPGFEGGGRDDSRRWWEDDDSDMEVWGVRRRRPQQRDDRVDALELPRSQQRRRDLESSYGPSSLDSNGPASLSRFHSLGRDLSPIEELAHALLDNLDDHEVQQTQVIEVIEKYHENPNVHTDLRYLSIVSYIQRGDWVQAQALAEGMQLSMLGSAGVHHLIRRSTSRSPDSSLESHASVPVRASKKMTAPDASDEPDGIESDDKPLCDLCYADDGEIELGCCSAREGKRVALCVGCMDQWFGEKAGEFDAWLKHGMTLPCPMVCDGRILTGPVENKLPENSDTAAMFRKFHQKLGMKLTEEHSDGRGILCMEPQCDFGTVIDKHMRLYQCANRLYHRDGKIKLYCALCSAEASYDHNCPNGPTRVTREEIEARRYYKRNLGRWKRCPQCKTMTERIVGCNHMSCKTCKHHYCWKCLGPFYERDGRTMTHQGYYTCFGFGDKIRQRRERNAEYDREIDELKANYRRVTGNAYNDSFWSQLRSAVCCC</sequence>
<dbReference type="InterPro" id="IPR044066">
    <property type="entry name" value="TRIAD_supradom"/>
</dbReference>
<keyword evidence="5" id="KW-0833">Ubl conjugation pathway</keyword>
<dbReference type="PROSITE" id="PS51873">
    <property type="entry name" value="TRIAD"/>
    <property type="match status" value="1"/>
</dbReference>
<feature type="region of interest" description="Disordered" evidence="8">
    <location>
        <begin position="204"/>
        <end position="239"/>
    </location>
</feature>
<keyword evidence="3" id="KW-0677">Repeat</keyword>
<dbReference type="SUPFAM" id="SSF57850">
    <property type="entry name" value="RING/U-box"/>
    <property type="match status" value="1"/>
</dbReference>
<dbReference type="InterPro" id="IPR017907">
    <property type="entry name" value="Znf_RING_CS"/>
</dbReference>